<evidence type="ECO:0000256" key="4">
    <source>
        <dbReference type="ARBA" id="ARBA00022801"/>
    </source>
</evidence>
<dbReference type="SUPFAM" id="SSF55811">
    <property type="entry name" value="Nudix"/>
    <property type="match status" value="1"/>
</dbReference>
<keyword evidence="6" id="KW-0464">Manganese</keyword>
<evidence type="ECO:0000313" key="8">
    <source>
        <dbReference type="EMBL" id="WPU65662.1"/>
    </source>
</evidence>
<dbReference type="RefSeq" id="WP_321396574.1">
    <property type="nucleotide sequence ID" value="NZ_CP139487.1"/>
</dbReference>
<dbReference type="PROSITE" id="PS51462">
    <property type="entry name" value="NUDIX"/>
    <property type="match status" value="1"/>
</dbReference>
<dbReference type="Pfam" id="PF00293">
    <property type="entry name" value="NUDIX"/>
    <property type="match status" value="1"/>
</dbReference>
<comment type="cofactor">
    <cofactor evidence="1">
        <name>Mn(2+)</name>
        <dbReference type="ChEBI" id="CHEBI:29035"/>
    </cofactor>
</comment>
<proteinExistence type="predicted"/>
<keyword evidence="5" id="KW-0460">Magnesium</keyword>
<dbReference type="CDD" id="cd03426">
    <property type="entry name" value="NUDIX_CoAse_Nudt7"/>
    <property type="match status" value="1"/>
</dbReference>
<dbReference type="InterPro" id="IPR000086">
    <property type="entry name" value="NUDIX_hydrolase_dom"/>
</dbReference>
<evidence type="ECO:0000256" key="6">
    <source>
        <dbReference type="ARBA" id="ARBA00023211"/>
    </source>
</evidence>
<evidence type="ECO:0000313" key="9">
    <source>
        <dbReference type="Proteomes" id="UP001324634"/>
    </source>
</evidence>
<dbReference type="PANTHER" id="PTHR12992:SF11">
    <property type="entry name" value="MITOCHONDRIAL COENZYME A DIPHOSPHATASE NUDT8"/>
    <property type="match status" value="1"/>
</dbReference>
<comment type="cofactor">
    <cofactor evidence="2">
        <name>Mg(2+)</name>
        <dbReference type="ChEBI" id="CHEBI:18420"/>
    </cofactor>
</comment>
<name>A0AAX4HR11_9BACT</name>
<dbReference type="Gene3D" id="3.90.79.10">
    <property type="entry name" value="Nucleoside Triphosphate Pyrophosphohydrolase"/>
    <property type="match status" value="1"/>
</dbReference>
<feature type="domain" description="Nudix hydrolase" evidence="7">
    <location>
        <begin position="19"/>
        <end position="148"/>
    </location>
</feature>
<dbReference type="PANTHER" id="PTHR12992">
    <property type="entry name" value="NUDIX HYDROLASE"/>
    <property type="match status" value="1"/>
</dbReference>
<dbReference type="GO" id="GO:0046872">
    <property type="term" value="F:metal ion binding"/>
    <property type="evidence" value="ECO:0007669"/>
    <property type="project" value="UniProtKB-KW"/>
</dbReference>
<keyword evidence="4" id="KW-0378">Hydrolase</keyword>
<protein>
    <submittedName>
        <fullName evidence="8">NUDIX domain-containing protein</fullName>
    </submittedName>
</protein>
<evidence type="ECO:0000256" key="3">
    <source>
        <dbReference type="ARBA" id="ARBA00022723"/>
    </source>
</evidence>
<dbReference type="GO" id="GO:0010945">
    <property type="term" value="F:coenzyme A diphosphatase activity"/>
    <property type="evidence" value="ECO:0007669"/>
    <property type="project" value="InterPro"/>
</dbReference>
<dbReference type="Proteomes" id="UP001324634">
    <property type="component" value="Chromosome"/>
</dbReference>
<evidence type="ECO:0000259" key="7">
    <source>
        <dbReference type="PROSITE" id="PS51462"/>
    </source>
</evidence>
<evidence type="ECO:0000256" key="2">
    <source>
        <dbReference type="ARBA" id="ARBA00001946"/>
    </source>
</evidence>
<organism evidence="8 9">
    <name type="scientific">Peredibacter starrii</name>
    <dbReference type="NCBI Taxonomy" id="28202"/>
    <lineage>
        <taxon>Bacteria</taxon>
        <taxon>Pseudomonadati</taxon>
        <taxon>Bdellovibrionota</taxon>
        <taxon>Bacteriovoracia</taxon>
        <taxon>Bacteriovoracales</taxon>
        <taxon>Bacteriovoracaceae</taxon>
        <taxon>Peredibacter</taxon>
    </lineage>
</organism>
<keyword evidence="9" id="KW-1185">Reference proteome</keyword>
<gene>
    <name evidence="8" type="ORF">SOO65_02785</name>
</gene>
<evidence type="ECO:0000256" key="5">
    <source>
        <dbReference type="ARBA" id="ARBA00022842"/>
    </source>
</evidence>
<dbReference type="EMBL" id="CP139487">
    <property type="protein sequence ID" value="WPU65662.1"/>
    <property type="molecule type" value="Genomic_DNA"/>
</dbReference>
<dbReference type="AlphaFoldDB" id="A0AAX4HR11"/>
<dbReference type="InterPro" id="IPR045121">
    <property type="entry name" value="CoAse"/>
</dbReference>
<sequence>MDFHRIKQIVQTEHTLQDNEWKGAVVFLCNEEFVFFIKRSDKMPTHGGQMAFVGGHKKDGENPWEVAQREFEEETSLSRESLDFMGFLPIVMTARMQPIVPVMCFLKMSTQDFLRDVKSNGEWVDIVAYPWKELIQEDNWQFAWRNGYAKFPVLFHPMRRGSFIPYSQDYHTHLLWGATAAMVWDFLRLYYKSSDG</sequence>
<keyword evidence="3" id="KW-0479">Metal-binding</keyword>
<reference evidence="8 9" key="1">
    <citation type="submission" date="2023-11" db="EMBL/GenBank/DDBJ databases">
        <title>Peredibacter starrii A3.12.</title>
        <authorList>
            <person name="Mitchell R.J."/>
        </authorList>
    </citation>
    <scope>NUCLEOTIDE SEQUENCE [LARGE SCALE GENOMIC DNA]</scope>
    <source>
        <strain evidence="8 9">A3.12</strain>
    </source>
</reference>
<evidence type="ECO:0000256" key="1">
    <source>
        <dbReference type="ARBA" id="ARBA00001936"/>
    </source>
</evidence>
<accession>A0AAX4HR11</accession>
<dbReference type="InterPro" id="IPR015797">
    <property type="entry name" value="NUDIX_hydrolase-like_dom_sf"/>
</dbReference>
<dbReference type="KEGG" id="psti:SOO65_02785"/>